<proteinExistence type="predicted"/>
<gene>
    <name evidence="2" type="ORF">MGAL_10B056933</name>
</gene>
<comment type="caution">
    <text evidence="2">The sequence shown here is derived from an EMBL/GenBank/DDBJ whole genome shotgun (WGS) entry which is preliminary data.</text>
</comment>
<protein>
    <recommendedName>
        <fullName evidence="1">HAT C-terminal dimerisation domain-containing protein</fullName>
    </recommendedName>
</protein>
<dbReference type="InterPro" id="IPR008906">
    <property type="entry name" value="HATC_C_dom"/>
</dbReference>
<dbReference type="PANTHER" id="PTHR46289:SF14">
    <property type="entry name" value="DUF4371 DOMAIN-CONTAINING PROTEIN"/>
    <property type="match status" value="1"/>
</dbReference>
<evidence type="ECO:0000259" key="1">
    <source>
        <dbReference type="Pfam" id="PF05699"/>
    </source>
</evidence>
<dbReference type="Proteomes" id="UP000596742">
    <property type="component" value="Unassembled WGS sequence"/>
</dbReference>
<dbReference type="PANTHER" id="PTHR46289">
    <property type="entry name" value="52 KDA REPRESSOR OF THE INHIBITOR OF THE PROTEIN KINASE-LIKE PROTEIN-RELATED"/>
    <property type="match status" value="1"/>
</dbReference>
<dbReference type="EMBL" id="UYJE01007247">
    <property type="protein sequence ID" value="VDI52980.1"/>
    <property type="molecule type" value="Genomic_DNA"/>
</dbReference>
<feature type="domain" description="HAT C-terminal dimerisation" evidence="1">
    <location>
        <begin position="187"/>
        <end position="229"/>
    </location>
</feature>
<dbReference type="SUPFAM" id="SSF53098">
    <property type="entry name" value="Ribonuclease H-like"/>
    <property type="match status" value="1"/>
</dbReference>
<dbReference type="OrthoDB" id="6143007at2759"/>
<dbReference type="AlphaFoldDB" id="A0A8B6FR26"/>
<evidence type="ECO:0000313" key="2">
    <source>
        <dbReference type="EMBL" id="VDI52980.1"/>
    </source>
</evidence>
<organism evidence="2 3">
    <name type="scientific">Mytilus galloprovincialis</name>
    <name type="common">Mediterranean mussel</name>
    <dbReference type="NCBI Taxonomy" id="29158"/>
    <lineage>
        <taxon>Eukaryota</taxon>
        <taxon>Metazoa</taxon>
        <taxon>Spiralia</taxon>
        <taxon>Lophotrochozoa</taxon>
        <taxon>Mollusca</taxon>
        <taxon>Bivalvia</taxon>
        <taxon>Autobranchia</taxon>
        <taxon>Pteriomorphia</taxon>
        <taxon>Mytilida</taxon>
        <taxon>Mytiloidea</taxon>
        <taxon>Mytilidae</taxon>
        <taxon>Mytilinae</taxon>
        <taxon>Mytilus</taxon>
    </lineage>
</organism>
<sequence length="230" mass="26324">MGLQTWQTSTAVYKHGSFNSLNPEANYIHCKAHALNLVLIHSSKDVSVRNMMSTVQEIAFPFDYSAKRLLAFSEELSDNQNVKEQLDRRTKLRTLCETRWSSRADSLSMHFLLLFTEITSCAIKNKGRFNAEYLIPSKLQALTDQLQTTNAIFETFHVDLGDRQAFNDEVATWKIRMDMVDGQRLQKLLETLNATNKDLYPNIYSILTVLLTMPVSSASSERSFSAMRRI</sequence>
<name>A0A8B6FR26_MYTGA</name>
<keyword evidence="3" id="KW-1185">Reference proteome</keyword>
<evidence type="ECO:0000313" key="3">
    <source>
        <dbReference type="Proteomes" id="UP000596742"/>
    </source>
</evidence>
<dbReference type="InterPro" id="IPR052958">
    <property type="entry name" value="IFN-induced_PKR_regulator"/>
</dbReference>
<reference evidence="2" key="1">
    <citation type="submission" date="2018-11" db="EMBL/GenBank/DDBJ databases">
        <authorList>
            <person name="Alioto T."/>
            <person name="Alioto T."/>
        </authorList>
    </citation>
    <scope>NUCLEOTIDE SEQUENCE</scope>
</reference>
<accession>A0A8B6FR26</accession>
<dbReference type="Pfam" id="PF05699">
    <property type="entry name" value="Dimer_Tnp_hAT"/>
    <property type="match status" value="1"/>
</dbReference>
<dbReference type="InterPro" id="IPR012337">
    <property type="entry name" value="RNaseH-like_sf"/>
</dbReference>
<dbReference type="GO" id="GO:0046983">
    <property type="term" value="F:protein dimerization activity"/>
    <property type="evidence" value="ECO:0007669"/>
    <property type="project" value="InterPro"/>
</dbReference>